<dbReference type="CDD" id="cd06171">
    <property type="entry name" value="Sigma70_r4"/>
    <property type="match status" value="1"/>
</dbReference>
<keyword evidence="5" id="KW-0472">Membrane</keyword>
<evidence type="ECO:0000256" key="4">
    <source>
        <dbReference type="ARBA" id="ARBA00023163"/>
    </source>
</evidence>
<name>A0A3Q9IRG0_9BACT</name>
<accession>A0A3Q9IRG0</accession>
<dbReference type="InterPro" id="IPR013249">
    <property type="entry name" value="RNA_pol_sigma70_r4_t2"/>
</dbReference>
<evidence type="ECO:0000259" key="6">
    <source>
        <dbReference type="Pfam" id="PF04542"/>
    </source>
</evidence>
<dbReference type="InterPro" id="IPR014327">
    <property type="entry name" value="RNA_pol_sigma70_bacteroid"/>
</dbReference>
<dbReference type="GO" id="GO:0006352">
    <property type="term" value="P:DNA-templated transcription initiation"/>
    <property type="evidence" value="ECO:0007669"/>
    <property type="project" value="InterPro"/>
</dbReference>
<dbReference type="GO" id="GO:0016987">
    <property type="term" value="F:sigma factor activity"/>
    <property type="evidence" value="ECO:0007669"/>
    <property type="project" value="UniProtKB-KW"/>
</dbReference>
<evidence type="ECO:0000256" key="5">
    <source>
        <dbReference type="SAM" id="Phobius"/>
    </source>
</evidence>
<organism evidence="8 9">
    <name type="scientific">Butyricimonas faecalis</name>
    <dbReference type="NCBI Taxonomy" id="2093856"/>
    <lineage>
        <taxon>Bacteria</taxon>
        <taxon>Pseudomonadati</taxon>
        <taxon>Bacteroidota</taxon>
        <taxon>Bacteroidia</taxon>
        <taxon>Bacteroidales</taxon>
        <taxon>Odoribacteraceae</taxon>
        <taxon>Butyricimonas</taxon>
    </lineage>
</organism>
<dbReference type="InterPro" id="IPR014284">
    <property type="entry name" value="RNA_pol_sigma-70_dom"/>
</dbReference>
<dbReference type="SUPFAM" id="SSF88946">
    <property type="entry name" value="Sigma2 domain of RNA polymerase sigma factors"/>
    <property type="match status" value="1"/>
</dbReference>
<evidence type="ECO:0000256" key="2">
    <source>
        <dbReference type="ARBA" id="ARBA00023015"/>
    </source>
</evidence>
<dbReference type="GO" id="GO:0003677">
    <property type="term" value="F:DNA binding"/>
    <property type="evidence" value="ECO:0007669"/>
    <property type="project" value="InterPro"/>
</dbReference>
<dbReference type="InterPro" id="IPR039425">
    <property type="entry name" value="RNA_pol_sigma-70-like"/>
</dbReference>
<keyword evidence="2" id="KW-0805">Transcription regulation</keyword>
<feature type="domain" description="RNA polymerase sigma factor 70 region 4 type 2" evidence="7">
    <location>
        <begin position="142"/>
        <end position="193"/>
    </location>
</feature>
<dbReference type="EMBL" id="CP032819">
    <property type="protein sequence ID" value="AZS30333.1"/>
    <property type="molecule type" value="Genomic_DNA"/>
</dbReference>
<evidence type="ECO:0000256" key="1">
    <source>
        <dbReference type="ARBA" id="ARBA00010641"/>
    </source>
</evidence>
<reference evidence="8 9" key="1">
    <citation type="submission" date="2018-10" db="EMBL/GenBank/DDBJ databases">
        <title>Butyricimonas faecalis sp. nov., isolated from human faeces and emended description of the genus Butyricimonas.</title>
        <authorList>
            <person name="Le Roy T."/>
            <person name="Van der Smissen P."/>
            <person name="Paquot A."/>
            <person name="Delzenne N."/>
            <person name="Muccioli G."/>
            <person name="Collet J.-F."/>
            <person name="Cani P.D."/>
        </authorList>
    </citation>
    <scope>NUCLEOTIDE SEQUENCE [LARGE SCALE GENOMIC DNA]</scope>
    <source>
        <strain evidence="8 9">H184</strain>
    </source>
</reference>
<gene>
    <name evidence="8" type="ORF">D8S85_12775</name>
</gene>
<feature type="domain" description="RNA polymerase sigma-70 region 2" evidence="6">
    <location>
        <begin position="47"/>
        <end position="111"/>
    </location>
</feature>
<dbReference type="NCBIfam" id="TIGR02937">
    <property type="entry name" value="sigma70-ECF"/>
    <property type="match status" value="1"/>
</dbReference>
<dbReference type="InterPro" id="IPR013324">
    <property type="entry name" value="RNA_pol_sigma_r3/r4-like"/>
</dbReference>
<evidence type="ECO:0000256" key="3">
    <source>
        <dbReference type="ARBA" id="ARBA00023082"/>
    </source>
</evidence>
<dbReference type="Pfam" id="PF04542">
    <property type="entry name" value="Sigma70_r2"/>
    <property type="match status" value="1"/>
</dbReference>
<feature type="transmembrane region" description="Helical" evidence="5">
    <location>
        <begin position="12"/>
        <end position="31"/>
    </location>
</feature>
<dbReference type="SUPFAM" id="SSF88659">
    <property type="entry name" value="Sigma3 and sigma4 domains of RNA polymerase sigma factors"/>
    <property type="match status" value="1"/>
</dbReference>
<keyword evidence="5" id="KW-0812">Transmembrane</keyword>
<keyword evidence="9" id="KW-1185">Reference proteome</keyword>
<evidence type="ECO:0000313" key="8">
    <source>
        <dbReference type="EMBL" id="AZS30333.1"/>
    </source>
</evidence>
<keyword evidence="5" id="KW-1133">Transmembrane helix</keyword>
<dbReference type="PANTHER" id="PTHR43133:SF46">
    <property type="entry name" value="RNA POLYMERASE SIGMA-70 FACTOR ECF SUBFAMILY"/>
    <property type="match status" value="1"/>
</dbReference>
<sequence length="216" mass="25946">MIPRRNSSSELFYFIVLNITLFFFYILLYWIGIKRKMTMKRNNLDILFKQYYERLVLFAESYVGDMMIAEDMVQDVFLTVLSRPDFADVGYMRAYLYSCVRNNCVNYLRRLDIVDPLNIKLFDAVYYTGDFDLEEEEKLILRVEEEIDKLPIQRRKVLKLSVYQGMSYSQIAEVTGLSVNTVKTHMKKAYQELREKLYNEHQELFLLFIFSLLRED</sequence>
<keyword evidence="3" id="KW-0731">Sigma factor</keyword>
<dbReference type="InterPro" id="IPR036388">
    <property type="entry name" value="WH-like_DNA-bd_sf"/>
</dbReference>
<evidence type="ECO:0000313" key="9">
    <source>
        <dbReference type="Proteomes" id="UP000270673"/>
    </source>
</evidence>
<dbReference type="Proteomes" id="UP000270673">
    <property type="component" value="Chromosome"/>
</dbReference>
<dbReference type="AlphaFoldDB" id="A0A3Q9IRG0"/>
<dbReference type="NCBIfam" id="TIGR02985">
    <property type="entry name" value="Sig70_bacteroi1"/>
    <property type="match status" value="1"/>
</dbReference>
<dbReference type="PANTHER" id="PTHR43133">
    <property type="entry name" value="RNA POLYMERASE ECF-TYPE SIGMA FACTO"/>
    <property type="match status" value="1"/>
</dbReference>
<dbReference type="InterPro" id="IPR007627">
    <property type="entry name" value="RNA_pol_sigma70_r2"/>
</dbReference>
<dbReference type="Gene3D" id="1.10.10.10">
    <property type="entry name" value="Winged helix-like DNA-binding domain superfamily/Winged helix DNA-binding domain"/>
    <property type="match status" value="1"/>
</dbReference>
<dbReference type="InterPro" id="IPR013325">
    <property type="entry name" value="RNA_pol_sigma_r2"/>
</dbReference>
<proteinExistence type="inferred from homology"/>
<keyword evidence="4" id="KW-0804">Transcription</keyword>
<evidence type="ECO:0000259" key="7">
    <source>
        <dbReference type="Pfam" id="PF08281"/>
    </source>
</evidence>
<comment type="similarity">
    <text evidence="1">Belongs to the sigma-70 factor family. ECF subfamily.</text>
</comment>
<dbReference type="Pfam" id="PF08281">
    <property type="entry name" value="Sigma70_r4_2"/>
    <property type="match status" value="1"/>
</dbReference>
<dbReference type="Gene3D" id="1.10.1740.10">
    <property type="match status" value="1"/>
</dbReference>
<dbReference type="KEGG" id="buy:D8S85_12775"/>
<protein>
    <submittedName>
        <fullName evidence="8">RNA polymerase sigma-70 factor</fullName>
    </submittedName>
</protein>